<accession>A0AAV2GDJ9</accession>
<dbReference type="InterPro" id="IPR054502">
    <property type="entry name" value="bHLH-TF_ACT-like_plant"/>
</dbReference>
<dbReference type="GO" id="GO:0043565">
    <property type="term" value="F:sequence-specific DNA binding"/>
    <property type="evidence" value="ECO:0007669"/>
    <property type="project" value="TreeGrafter"/>
</dbReference>
<proteinExistence type="predicted"/>
<sequence length="126" mass="14010">MMMMMRCREETTPATPTRTVWGLGSSWNDQGGRWCNPSLVKVVGNQDWETSNCNERGQQQQMEVHGEVVQINGNDFFVKVFCEHSPGGFVRLIEALDSLGLEAVTNANITSCNSLVSIVFRAQVKA</sequence>
<organism evidence="4 5">
    <name type="scientific">Linum trigynum</name>
    <dbReference type="NCBI Taxonomy" id="586398"/>
    <lineage>
        <taxon>Eukaryota</taxon>
        <taxon>Viridiplantae</taxon>
        <taxon>Streptophyta</taxon>
        <taxon>Embryophyta</taxon>
        <taxon>Tracheophyta</taxon>
        <taxon>Spermatophyta</taxon>
        <taxon>Magnoliopsida</taxon>
        <taxon>eudicotyledons</taxon>
        <taxon>Gunneridae</taxon>
        <taxon>Pentapetalae</taxon>
        <taxon>rosids</taxon>
        <taxon>fabids</taxon>
        <taxon>Malpighiales</taxon>
        <taxon>Linaceae</taxon>
        <taxon>Linum</taxon>
    </lineage>
</organism>
<protein>
    <recommendedName>
        <fullName evidence="3">Plant bHLH transcription factor ACT-like domain-containing protein</fullName>
    </recommendedName>
</protein>
<reference evidence="4 5" key="1">
    <citation type="submission" date="2024-04" db="EMBL/GenBank/DDBJ databases">
        <authorList>
            <person name="Fracassetti M."/>
        </authorList>
    </citation>
    <scope>NUCLEOTIDE SEQUENCE [LARGE SCALE GENOMIC DNA]</scope>
</reference>
<evidence type="ECO:0000259" key="3">
    <source>
        <dbReference type="Pfam" id="PF22754"/>
    </source>
</evidence>
<keyword evidence="2" id="KW-0539">Nucleus</keyword>
<dbReference type="PANTHER" id="PTHR31945:SF11">
    <property type="entry name" value="TRANSCRIPTION FACTOR ABORTED MICROSPORES"/>
    <property type="match status" value="1"/>
</dbReference>
<dbReference type="PANTHER" id="PTHR31945">
    <property type="entry name" value="TRANSCRIPTION FACTOR SCREAM2-RELATED"/>
    <property type="match status" value="1"/>
</dbReference>
<evidence type="ECO:0000313" key="5">
    <source>
        <dbReference type="Proteomes" id="UP001497516"/>
    </source>
</evidence>
<dbReference type="Proteomes" id="UP001497516">
    <property type="component" value="Chromosome 8"/>
</dbReference>
<dbReference type="GO" id="GO:0003700">
    <property type="term" value="F:DNA-binding transcription factor activity"/>
    <property type="evidence" value="ECO:0007669"/>
    <property type="project" value="TreeGrafter"/>
</dbReference>
<name>A0AAV2GDJ9_9ROSI</name>
<evidence type="ECO:0000313" key="4">
    <source>
        <dbReference type="EMBL" id="CAL1407813.1"/>
    </source>
</evidence>
<keyword evidence="5" id="KW-1185">Reference proteome</keyword>
<evidence type="ECO:0000256" key="1">
    <source>
        <dbReference type="ARBA" id="ARBA00004123"/>
    </source>
</evidence>
<dbReference type="AlphaFoldDB" id="A0AAV2GDJ9"/>
<dbReference type="GO" id="GO:0005634">
    <property type="term" value="C:nucleus"/>
    <property type="evidence" value="ECO:0007669"/>
    <property type="project" value="UniProtKB-SubCell"/>
</dbReference>
<gene>
    <name evidence="4" type="ORF">LTRI10_LOCUS47458</name>
</gene>
<feature type="domain" description="Plant bHLH transcription factor ACT-like" evidence="3">
    <location>
        <begin position="69"/>
        <end position="115"/>
    </location>
</feature>
<dbReference type="InterPro" id="IPR051358">
    <property type="entry name" value="TF_AMS/ICE1/BHLH6-like"/>
</dbReference>
<evidence type="ECO:0000256" key="2">
    <source>
        <dbReference type="ARBA" id="ARBA00023242"/>
    </source>
</evidence>
<dbReference type="Pfam" id="PF22754">
    <property type="entry name" value="bHLH-TF_ACT-like_plant"/>
    <property type="match status" value="1"/>
</dbReference>
<dbReference type="EMBL" id="OZ034821">
    <property type="protein sequence ID" value="CAL1407813.1"/>
    <property type="molecule type" value="Genomic_DNA"/>
</dbReference>
<comment type="subcellular location">
    <subcellularLocation>
        <location evidence="1">Nucleus</location>
    </subcellularLocation>
</comment>